<feature type="compositionally biased region" description="Basic and acidic residues" evidence="1">
    <location>
        <begin position="110"/>
        <end position="124"/>
    </location>
</feature>
<dbReference type="InterPro" id="IPR023393">
    <property type="entry name" value="START-like_dom_sf"/>
</dbReference>
<feature type="region of interest" description="Disordered" evidence="1">
    <location>
        <begin position="109"/>
        <end position="141"/>
    </location>
</feature>
<organism evidence="2 3">
    <name type="scientific">Teichococcus oryzae</name>
    <dbReference type="NCBI Taxonomy" id="1608942"/>
    <lineage>
        <taxon>Bacteria</taxon>
        <taxon>Pseudomonadati</taxon>
        <taxon>Pseudomonadota</taxon>
        <taxon>Alphaproteobacteria</taxon>
        <taxon>Acetobacterales</taxon>
        <taxon>Roseomonadaceae</taxon>
        <taxon>Roseomonas</taxon>
    </lineage>
</organism>
<accession>A0A5B2THN5</accession>
<evidence type="ECO:0000256" key="1">
    <source>
        <dbReference type="SAM" id="MobiDB-lite"/>
    </source>
</evidence>
<protein>
    <submittedName>
        <fullName evidence="2">SRPBCC family protein</fullName>
    </submittedName>
</protein>
<dbReference type="EMBL" id="VUKA01000002">
    <property type="protein sequence ID" value="KAA2213992.1"/>
    <property type="molecule type" value="Genomic_DNA"/>
</dbReference>
<dbReference type="Pfam" id="PF10604">
    <property type="entry name" value="Polyketide_cyc2"/>
    <property type="match status" value="1"/>
</dbReference>
<comment type="caution">
    <text evidence="2">The sequence shown here is derived from an EMBL/GenBank/DDBJ whole genome shotgun (WGS) entry which is preliminary data.</text>
</comment>
<keyword evidence="3" id="KW-1185">Reference proteome</keyword>
<dbReference type="RefSeq" id="WP_149811648.1">
    <property type="nucleotide sequence ID" value="NZ_VUKA01000002.1"/>
</dbReference>
<sequence>MQQSISIERPAEEVFAYLSDPEQLRHWLPQLRREETDLPADGLEADSSAGRIRWQFDPAGEWHVAAGGGGTVLTLTLQRDTAPMVDPTEAETPEDAARYAAEAALQSLKSHLERAGGGDPDLHMPDVSARVMGRGSPREPV</sequence>
<dbReference type="Gene3D" id="3.30.530.20">
    <property type="match status" value="1"/>
</dbReference>
<dbReference type="OrthoDB" id="7264894at2"/>
<dbReference type="InterPro" id="IPR019587">
    <property type="entry name" value="Polyketide_cyclase/dehydratase"/>
</dbReference>
<evidence type="ECO:0000313" key="3">
    <source>
        <dbReference type="Proteomes" id="UP000322110"/>
    </source>
</evidence>
<reference evidence="2 3" key="1">
    <citation type="journal article" date="2015" name="Int. J. Syst. Evol. Microbiol.">
        <title>Roseomonas oryzae sp. nov., isolated from paddy rhizosphere soil.</title>
        <authorList>
            <person name="Ramaprasad E.V."/>
            <person name="Sasikala Ch."/>
            <person name="Ramana Ch.V."/>
        </authorList>
    </citation>
    <scope>NUCLEOTIDE SEQUENCE [LARGE SCALE GENOMIC DNA]</scope>
    <source>
        <strain evidence="2 3">KCTC 42542</strain>
    </source>
</reference>
<evidence type="ECO:0000313" key="2">
    <source>
        <dbReference type="EMBL" id="KAA2213992.1"/>
    </source>
</evidence>
<name>A0A5B2THN5_9PROT</name>
<proteinExistence type="predicted"/>
<gene>
    <name evidence="2" type="ORF">F0Q34_08095</name>
</gene>
<dbReference type="AlphaFoldDB" id="A0A5B2THN5"/>
<dbReference type="Proteomes" id="UP000322110">
    <property type="component" value="Unassembled WGS sequence"/>
</dbReference>
<dbReference type="CDD" id="cd07812">
    <property type="entry name" value="SRPBCC"/>
    <property type="match status" value="1"/>
</dbReference>
<dbReference type="SUPFAM" id="SSF55961">
    <property type="entry name" value="Bet v1-like"/>
    <property type="match status" value="1"/>
</dbReference>